<dbReference type="AlphaFoldDB" id="J3NTZ8"/>
<evidence type="ECO:0000256" key="4">
    <source>
        <dbReference type="SAM" id="MobiDB-lite"/>
    </source>
</evidence>
<dbReference type="eggNOG" id="KOG0590">
    <property type="taxonomic scope" value="Eukaryota"/>
</dbReference>
<dbReference type="GO" id="GO:0005737">
    <property type="term" value="C:cytoplasm"/>
    <property type="evidence" value="ECO:0007669"/>
    <property type="project" value="TreeGrafter"/>
</dbReference>
<dbReference type="EnsemblFungi" id="EJT79663">
    <property type="protein sequence ID" value="EJT79663"/>
    <property type="gene ID" value="GGTG_04747"/>
</dbReference>
<dbReference type="PROSITE" id="PS50011">
    <property type="entry name" value="PROTEIN_KINASE_DOM"/>
    <property type="match status" value="1"/>
</dbReference>
<dbReference type="GO" id="GO:0004674">
    <property type="term" value="F:protein serine/threonine kinase activity"/>
    <property type="evidence" value="ECO:0007669"/>
    <property type="project" value="TreeGrafter"/>
</dbReference>
<feature type="compositionally biased region" description="Polar residues" evidence="4">
    <location>
        <begin position="31"/>
        <end position="40"/>
    </location>
</feature>
<reference evidence="7" key="4">
    <citation type="journal article" date="2015" name="G3 (Bethesda)">
        <title>Genome sequences of three phytopathogenic species of the Magnaporthaceae family of fungi.</title>
        <authorList>
            <person name="Okagaki L.H."/>
            <person name="Nunes C.C."/>
            <person name="Sailsbery J."/>
            <person name="Clay B."/>
            <person name="Brown D."/>
            <person name="John T."/>
            <person name="Oh Y."/>
            <person name="Young N."/>
            <person name="Fitzgerald M."/>
            <person name="Haas B.J."/>
            <person name="Zeng Q."/>
            <person name="Young S."/>
            <person name="Adiconis X."/>
            <person name="Fan L."/>
            <person name="Levin J.Z."/>
            <person name="Mitchell T.K."/>
            <person name="Okubara P.A."/>
            <person name="Farman M.L."/>
            <person name="Kohn L.M."/>
            <person name="Birren B."/>
            <person name="Ma L.-J."/>
            <person name="Dean R.A."/>
        </authorList>
    </citation>
    <scope>NUCLEOTIDE SEQUENCE</scope>
    <source>
        <strain evidence="7">R3-111a-1</strain>
    </source>
</reference>
<dbReference type="InterPro" id="IPR008271">
    <property type="entry name" value="Ser/Thr_kinase_AS"/>
</dbReference>
<dbReference type="Gene3D" id="1.10.510.10">
    <property type="entry name" value="Transferase(Phosphotransferase) domain 1"/>
    <property type="match status" value="1"/>
</dbReference>
<name>J3NTZ8_GAET3</name>
<evidence type="ECO:0000256" key="2">
    <source>
        <dbReference type="ARBA" id="ARBA00022840"/>
    </source>
</evidence>
<feature type="compositionally biased region" description="Low complexity" evidence="4">
    <location>
        <begin position="189"/>
        <end position="228"/>
    </location>
</feature>
<dbReference type="InterPro" id="IPR000719">
    <property type="entry name" value="Prot_kinase_dom"/>
</dbReference>
<dbReference type="OrthoDB" id="4062651at2759"/>
<dbReference type="VEuPathDB" id="FungiDB:GGTG_04747"/>
<dbReference type="PROSITE" id="PS00108">
    <property type="entry name" value="PROTEIN_KINASE_ST"/>
    <property type="match status" value="1"/>
</dbReference>
<feature type="compositionally biased region" description="Low complexity" evidence="4">
    <location>
        <begin position="340"/>
        <end position="349"/>
    </location>
</feature>
<dbReference type="SUPFAM" id="SSF56112">
    <property type="entry name" value="Protein kinase-like (PK-like)"/>
    <property type="match status" value="1"/>
</dbReference>
<feature type="domain" description="Protein kinase" evidence="5">
    <location>
        <begin position="436"/>
        <end position="750"/>
    </location>
</feature>
<dbReference type="SMART" id="SM00220">
    <property type="entry name" value="S_TKc"/>
    <property type="match status" value="1"/>
</dbReference>
<feature type="region of interest" description="Disordered" evidence="4">
    <location>
        <begin position="334"/>
        <end position="382"/>
    </location>
</feature>
<keyword evidence="2 3" id="KW-0067">ATP-binding</keyword>
<evidence type="ECO:0000313" key="6">
    <source>
        <dbReference type="EMBL" id="EJT79663.1"/>
    </source>
</evidence>
<reference evidence="7" key="5">
    <citation type="submission" date="2018-04" db="UniProtKB">
        <authorList>
            <consortium name="EnsemblFungi"/>
        </authorList>
    </citation>
    <scope>IDENTIFICATION</scope>
    <source>
        <strain evidence="7">R3-111a-1</strain>
    </source>
</reference>
<dbReference type="EMBL" id="GL385396">
    <property type="protein sequence ID" value="EJT79663.1"/>
    <property type="molecule type" value="Genomic_DNA"/>
</dbReference>
<dbReference type="GeneID" id="20345205"/>
<feature type="compositionally biased region" description="Low complexity" evidence="4">
    <location>
        <begin position="13"/>
        <end position="30"/>
    </location>
</feature>
<feature type="region of interest" description="Disordered" evidence="4">
    <location>
        <begin position="162"/>
        <end position="301"/>
    </location>
</feature>
<organism evidence="6">
    <name type="scientific">Gaeumannomyces tritici (strain R3-111a-1)</name>
    <name type="common">Wheat and barley take-all root rot fungus</name>
    <name type="synonym">Gaeumannomyces graminis var. tritici</name>
    <dbReference type="NCBI Taxonomy" id="644352"/>
    <lineage>
        <taxon>Eukaryota</taxon>
        <taxon>Fungi</taxon>
        <taxon>Dikarya</taxon>
        <taxon>Ascomycota</taxon>
        <taxon>Pezizomycotina</taxon>
        <taxon>Sordariomycetes</taxon>
        <taxon>Sordariomycetidae</taxon>
        <taxon>Magnaporthales</taxon>
        <taxon>Magnaporthaceae</taxon>
        <taxon>Gaeumannomyces</taxon>
    </lineage>
</organism>
<dbReference type="GO" id="GO:0035556">
    <property type="term" value="P:intracellular signal transduction"/>
    <property type="evidence" value="ECO:0007669"/>
    <property type="project" value="TreeGrafter"/>
</dbReference>
<dbReference type="PROSITE" id="PS00107">
    <property type="entry name" value="PROTEIN_KINASE_ATP"/>
    <property type="match status" value="1"/>
</dbReference>
<dbReference type="STRING" id="644352.J3NTZ8"/>
<evidence type="ECO:0000313" key="8">
    <source>
        <dbReference type="Proteomes" id="UP000006039"/>
    </source>
</evidence>
<evidence type="ECO:0000256" key="1">
    <source>
        <dbReference type="ARBA" id="ARBA00022741"/>
    </source>
</evidence>
<proteinExistence type="predicted"/>
<feature type="region of interest" description="Disordered" evidence="4">
    <location>
        <begin position="1"/>
        <end position="147"/>
    </location>
</feature>
<dbReference type="RefSeq" id="XP_009220808.1">
    <property type="nucleotide sequence ID" value="XM_009222544.1"/>
</dbReference>
<reference evidence="8" key="1">
    <citation type="submission" date="2010-07" db="EMBL/GenBank/DDBJ databases">
        <title>The genome sequence of Gaeumannomyces graminis var. tritici strain R3-111a-1.</title>
        <authorList>
            <consortium name="The Broad Institute Genome Sequencing Platform"/>
            <person name="Ma L.-J."/>
            <person name="Dead R."/>
            <person name="Young S."/>
            <person name="Zeng Q."/>
            <person name="Koehrsen M."/>
            <person name="Alvarado L."/>
            <person name="Berlin A."/>
            <person name="Chapman S.B."/>
            <person name="Chen Z."/>
            <person name="Freedman E."/>
            <person name="Gellesch M."/>
            <person name="Goldberg J."/>
            <person name="Griggs A."/>
            <person name="Gujja S."/>
            <person name="Heilman E.R."/>
            <person name="Heiman D."/>
            <person name="Hepburn T."/>
            <person name="Howarth C."/>
            <person name="Jen D."/>
            <person name="Larson L."/>
            <person name="Mehta T."/>
            <person name="Neiman D."/>
            <person name="Pearson M."/>
            <person name="Roberts A."/>
            <person name="Saif S."/>
            <person name="Shea T."/>
            <person name="Shenoy N."/>
            <person name="Sisk P."/>
            <person name="Stolte C."/>
            <person name="Sykes S."/>
            <person name="Walk T."/>
            <person name="White J."/>
            <person name="Yandava C."/>
            <person name="Haas B."/>
            <person name="Nusbaum C."/>
            <person name="Birren B."/>
        </authorList>
    </citation>
    <scope>NUCLEOTIDE SEQUENCE [LARGE SCALE GENOMIC DNA]</scope>
    <source>
        <strain evidence="8">R3-111a-1</strain>
    </source>
</reference>
<dbReference type="InterPro" id="IPR017441">
    <property type="entry name" value="Protein_kinase_ATP_BS"/>
</dbReference>
<keyword evidence="6" id="KW-0808">Transferase</keyword>
<evidence type="ECO:0000259" key="5">
    <source>
        <dbReference type="PROSITE" id="PS50011"/>
    </source>
</evidence>
<feature type="compositionally biased region" description="Low complexity" evidence="4">
    <location>
        <begin position="267"/>
        <end position="276"/>
    </location>
</feature>
<dbReference type="PANTHER" id="PTHR24346:SF30">
    <property type="entry name" value="MATERNAL EMBRYONIC LEUCINE ZIPPER KINASE"/>
    <property type="match status" value="1"/>
</dbReference>
<sequence length="806" mass="87209">MATTLAPLPPAQAPAAAAAAPAVHAAVSPATSIPSTTVSAARTIAPIVEQQQQKPEQKPEQEQAVPAKPASQPTAPGESSLSSSPRQFPTELSSPILEEGDESESDSPNEPVTPVSGRQSQEFHALQSHKVHHPSSFSSSVDHHLPLNPPAVAAAKIPLILNTKATPPPPDPQSVSQTAVSEAPSEHTPLSPAASAPNSPTPTSTSRRNSRNPLPSFGRRSFSIFRRSNSTTDKAAIPAEMHLSDASMKPPPQQVGRRWSMNRSNLPSQSTTRSNSPPSPSFGMLSPKDRAATSALPPPAAAGANDHVDFAAIKKKVRSSTGLSLRSRAVNFVTGDKKNVNGNGNGTQNDKSKRPQPRRRASSFDLKNDHAKAAPAPQQAAGEPPMVELLRQPWAMPAEAGTGMKARRLSLSLPDDFTVDVVELQSEFEYQSKLLGRHGKHLGKGATSKVTLMMRKGCPGELYAVKEFRGKTSAEKKEDYENKVKSEYSIAKSLHHPNIVETTRLCTDHGRWNHVMEYCSEGDLYGLVEKKYLREEARQVDRLCLFKQLIQGLHYLHSNGIAHRDIKLENLLITKESKLKITDFGVSEVFSGIHPGLRESGGQCGVGMGGDVRLCSPGLCGSMPYVSPEVLAKNAPYDPRGLDVWGAGVIAINLFFGAPLWKEARDDGSNQHYSTLVRGWNKWNKKHEGDEEKLPSNGGVPVLSDLDYPFVGPLDFAIKPPAFRKLLLQMLNPDPARRISIAGVIANRWLKNVECCQLESYDDPTVLIDASKKSSFNNKKIFCHNHLPPVASGNHSLGKMPGQAGY</sequence>
<feature type="binding site" evidence="3">
    <location>
        <position position="466"/>
    </location>
    <ligand>
        <name>ATP</name>
        <dbReference type="ChEBI" id="CHEBI:30616"/>
    </ligand>
</feature>
<feature type="compositionally biased region" description="Polar residues" evidence="4">
    <location>
        <begin position="71"/>
        <end position="93"/>
    </location>
</feature>
<dbReference type="PANTHER" id="PTHR24346">
    <property type="entry name" value="MAP/MICROTUBULE AFFINITY-REGULATING KINASE"/>
    <property type="match status" value="1"/>
</dbReference>
<protein>
    <submittedName>
        <fullName evidence="6">HAL protein kinase</fullName>
    </submittedName>
</protein>
<keyword evidence="1 3" id="KW-0547">Nucleotide-binding</keyword>
<evidence type="ECO:0000256" key="3">
    <source>
        <dbReference type="PROSITE-ProRule" id="PRU10141"/>
    </source>
</evidence>
<dbReference type="Pfam" id="PF00069">
    <property type="entry name" value="Pkinase"/>
    <property type="match status" value="1"/>
</dbReference>
<dbReference type="InterPro" id="IPR011009">
    <property type="entry name" value="Kinase-like_dom_sf"/>
</dbReference>
<evidence type="ECO:0000313" key="7">
    <source>
        <dbReference type="EnsemblFungi" id="EJT79663"/>
    </source>
</evidence>
<dbReference type="HOGENOM" id="CLU_000288_63_33_1"/>
<reference evidence="6" key="2">
    <citation type="submission" date="2010-07" db="EMBL/GenBank/DDBJ databases">
        <authorList>
            <consortium name="The Broad Institute Genome Sequencing Platform"/>
            <consortium name="Broad Institute Genome Sequencing Center for Infectious Disease"/>
            <person name="Ma L.-J."/>
            <person name="Dead R."/>
            <person name="Young S."/>
            <person name="Zeng Q."/>
            <person name="Koehrsen M."/>
            <person name="Alvarado L."/>
            <person name="Berlin A."/>
            <person name="Chapman S.B."/>
            <person name="Chen Z."/>
            <person name="Freedman E."/>
            <person name="Gellesch M."/>
            <person name="Goldberg J."/>
            <person name="Griggs A."/>
            <person name="Gujja S."/>
            <person name="Heilman E.R."/>
            <person name="Heiman D."/>
            <person name="Hepburn T."/>
            <person name="Howarth C."/>
            <person name="Jen D."/>
            <person name="Larson L."/>
            <person name="Mehta T."/>
            <person name="Neiman D."/>
            <person name="Pearson M."/>
            <person name="Roberts A."/>
            <person name="Saif S."/>
            <person name="Shea T."/>
            <person name="Shenoy N."/>
            <person name="Sisk P."/>
            <person name="Stolte C."/>
            <person name="Sykes S."/>
            <person name="Walk T."/>
            <person name="White J."/>
            <person name="Yandava C."/>
            <person name="Haas B."/>
            <person name="Nusbaum C."/>
            <person name="Birren B."/>
        </authorList>
    </citation>
    <scope>NUCLEOTIDE SEQUENCE</scope>
    <source>
        <strain evidence="6">R3-111a-1</strain>
    </source>
</reference>
<feature type="compositionally biased region" description="Acidic residues" evidence="4">
    <location>
        <begin position="98"/>
        <end position="107"/>
    </location>
</feature>
<accession>J3NTZ8</accession>
<reference evidence="6" key="3">
    <citation type="submission" date="2010-09" db="EMBL/GenBank/DDBJ databases">
        <title>Annotation of Gaeumannomyces graminis var. tritici R3-111a-1.</title>
        <authorList>
            <consortium name="The Broad Institute Genome Sequencing Platform"/>
            <person name="Ma L.-J."/>
            <person name="Dead R."/>
            <person name="Young S.K."/>
            <person name="Zeng Q."/>
            <person name="Gargeya S."/>
            <person name="Fitzgerald M."/>
            <person name="Haas B."/>
            <person name="Abouelleil A."/>
            <person name="Alvarado L."/>
            <person name="Arachchi H.M."/>
            <person name="Berlin A."/>
            <person name="Brown A."/>
            <person name="Chapman S.B."/>
            <person name="Chen Z."/>
            <person name="Dunbar C."/>
            <person name="Freedman E."/>
            <person name="Gearin G."/>
            <person name="Gellesch M."/>
            <person name="Goldberg J."/>
            <person name="Griggs A."/>
            <person name="Gujja S."/>
            <person name="Heiman D."/>
            <person name="Howarth C."/>
            <person name="Larson L."/>
            <person name="Lui A."/>
            <person name="MacDonald P.J.P."/>
            <person name="Mehta T."/>
            <person name="Montmayeur A."/>
            <person name="Murphy C."/>
            <person name="Neiman D."/>
            <person name="Pearson M."/>
            <person name="Priest M."/>
            <person name="Roberts A."/>
            <person name="Saif S."/>
            <person name="Shea T."/>
            <person name="Shenoy N."/>
            <person name="Sisk P."/>
            <person name="Stolte C."/>
            <person name="Sykes S."/>
            <person name="Yandava C."/>
            <person name="Wortman J."/>
            <person name="Nusbaum C."/>
            <person name="Birren B."/>
        </authorList>
    </citation>
    <scope>NUCLEOTIDE SEQUENCE</scope>
    <source>
        <strain evidence="6">R3-111a-1</strain>
    </source>
</reference>
<keyword evidence="8" id="KW-1185">Reference proteome</keyword>
<gene>
    <name evidence="7" type="primary">20345205</name>
    <name evidence="6" type="ORF">GGTG_04747</name>
</gene>
<dbReference type="GO" id="GO:0005524">
    <property type="term" value="F:ATP binding"/>
    <property type="evidence" value="ECO:0007669"/>
    <property type="project" value="UniProtKB-UniRule"/>
</dbReference>
<feature type="compositionally biased region" description="Polar residues" evidence="4">
    <location>
        <begin position="108"/>
        <end position="122"/>
    </location>
</feature>
<dbReference type="Proteomes" id="UP000006039">
    <property type="component" value="Unassembled WGS sequence"/>
</dbReference>
<dbReference type="GO" id="GO:0051094">
    <property type="term" value="P:positive regulation of developmental process"/>
    <property type="evidence" value="ECO:0007669"/>
    <property type="project" value="UniProtKB-ARBA"/>
</dbReference>
<keyword evidence="6" id="KW-0418">Kinase</keyword>